<gene>
    <name evidence="2" type="ORF">FN846DRAFT_963736</name>
</gene>
<keyword evidence="3" id="KW-1185">Reference proteome</keyword>
<dbReference type="OrthoDB" id="5418203at2759"/>
<dbReference type="Proteomes" id="UP000326924">
    <property type="component" value="Unassembled WGS sequence"/>
</dbReference>
<reference evidence="2 3" key="1">
    <citation type="submission" date="2019-09" db="EMBL/GenBank/DDBJ databases">
        <title>Draft genome of the ectomycorrhizal ascomycete Sphaerosporella brunnea.</title>
        <authorList>
            <consortium name="DOE Joint Genome Institute"/>
            <person name="Benucci G.M."/>
            <person name="Marozzi G."/>
            <person name="Antonielli L."/>
            <person name="Sanchez S."/>
            <person name="Marco P."/>
            <person name="Wang X."/>
            <person name="Falini L.B."/>
            <person name="Barry K."/>
            <person name="Haridas S."/>
            <person name="Lipzen A."/>
            <person name="Labutti K."/>
            <person name="Grigoriev I.V."/>
            <person name="Murat C."/>
            <person name="Martin F."/>
            <person name="Albertini E."/>
            <person name="Donnini D."/>
            <person name="Bonito G."/>
        </authorList>
    </citation>
    <scope>NUCLEOTIDE SEQUENCE [LARGE SCALE GENOMIC DNA]</scope>
    <source>
        <strain evidence="2 3">Sb_GMNB300</strain>
    </source>
</reference>
<evidence type="ECO:0000256" key="1">
    <source>
        <dbReference type="SAM" id="MobiDB-lite"/>
    </source>
</evidence>
<sequence length="172" mass="19137">MTTSTVLSSAMPNSTDISKSLENLHISPKTTPKKPTMRKKAEPVDSWENESLSSSESEAETEAQEPLGTNSPPPTSAASIRGHHDGFSATLDSTTSRAPFGVEHDARPTTTDAVARRMISAALGVRTKSTKEQREFDAAVREKEKKRREEERARRREEEKKVEEAKRSVWED</sequence>
<evidence type="ECO:0000313" key="2">
    <source>
        <dbReference type="EMBL" id="KAA8897419.1"/>
    </source>
</evidence>
<dbReference type="EMBL" id="VXIS01000199">
    <property type="protein sequence ID" value="KAA8897419.1"/>
    <property type="molecule type" value="Genomic_DNA"/>
</dbReference>
<feature type="region of interest" description="Disordered" evidence="1">
    <location>
        <begin position="1"/>
        <end position="113"/>
    </location>
</feature>
<dbReference type="AlphaFoldDB" id="A0A5J5EN72"/>
<feature type="compositionally biased region" description="Basic and acidic residues" evidence="1">
    <location>
        <begin position="129"/>
        <end position="172"/>
    </location>
</feature>
<dbReference type="InParanoid" id="A0A5J5EN72"/>
<organism evidence="2 3">
    <name type="scientific">Sphaerosporella brunnea</name>
    <dbReference type="NCBI Taxonomy" id="1250544"/>
    <lineage>
        <taxon>Eukaryota</taxon>
        <taxon>Fungi</taxon>
        <taxon>Dikarya</taxon>
        <taxon>Ascomycota</taxon>
        <taxon>Pezizomycotina</taxon>
        <taxon>Pezizomycetes</taxon>
        <taxon>Pezizales</taxon>
        <taxon>Pyronemataceae</taxon>
        <taxon>Sphaerosporella</taxon>
    </lineage>
</organism>
<protein>
    <submittedName>
        <fullName evidence="2">Uncharacterized protein</fullName>
    </submittedName>
</protein>
<feature type="region of interest" description="Disordered" evidence="1">
    <location>
        <begin position="125"/>
        <end position="172"/>
    </location>
</feature>
<name>A0A5J5EN72_9PEZI</name>
<evidence type="ECO:0000313" key="3">
    <source>
        <dbReference type="Proteomes" id="UP000326924"/>
    </source>
</evidence>
<accession>A0A5J5EN72</accession>
<feature type="compositionally biased region" description="Polar residues" evidence="1">
    <location>
        <begin position="1"/>
        <end position="21"/>
    </location>
</feature>
<proteinExistence type="predicted"/>
<comment type="caution">
    <text evidence="2">The sequence shown here is derived from an EMBL/GenBank/DDBJ whole genome shotgun (WGS) entry which is preliminary data.</text>
</comment>